<dbReference type="InterPro" id="IPR029044">
    <property type="entry name" value="Nucleotide-diphossugar_trans"/>
</dbReference>
<organism evidence="1 2">
    <name type="scientific">Ketogulonicigenium robustum</name>
    <dbReference type="NCBI Taxonomy" id="92947"/>
    <lineage>
        <taxon>Bacteria</taxon>
        <taxon>Pseudomonadati</taxon>
        <taxon>Pseudomonadota</taxon>
        <taxon>Alphaproteobacteria</taxon>
        <taxon>Rhodobacterales</taxon>
        <taxon>Roseobacteraceae</taxon>
        <taxon>Ketogulonicigenium</taxon>
    </lineage>
</organism>
<keyword evidence="2" id="KW-1185">Reference proteome</keyword>
<evidence type="ECO:0008006" key="3">
    <source>
        <dbReference type="Google" id="ProtNLM"/>
    </source>
</evidence>
<gene>
    <name evidence="1" type="ORF">BVG79_00104</name>
</gene>
<accession>A0A1W6NW82</accession>
<proteinExistence type="predicted"/>
<dbReference type="EMBL" id="CP019937">
    <property type="protein sequence ID" value="ARO13464.1"/>
    <property type="molecule type" value="Genomic_DNA"/>
</dbReference>
<evidence type="ECO:0000313" key="2">
    <source>
        <dbReference type="Proteomes" id="UP000242447"/>
    </source>
</evidence>
<dbReference type="STRING" id="92947.BVG79_00104"/>
<name>A0A1W6NW82_9RHOB</name>
<protein>
    <recommendedName>
        <fullName evidence="3">Nucleotide-diphospho-sugar transferase domain-containing protein</fullName>
    </recommendedName>
</protein>
<reference evidence="1 2" key="1">
    <citation type="submission" date="2017-02" db="EMBL/GenBank/DDBJ databases">
        <title>Ketogulonicigenium robustum SPU B003 Genome sequencing and assembly.</title>
        <authorList>
            <person name="Li Y."/>
            <person name="Liu L."/>
            <person name="Wang C."/>
            <person name="Zhang M."/>
            <person name="Zhang T."/>
            <person name="Zhang Y."/>
        </authorList>
    </citation>
    <scope>NUCLEOTIDE SEQUENCE [LARGE SCALE GENOMIC DNA]</scope>
    <source>
        <strain evidence="1 2">SPU_B003</strain>
    </source>
</reference>
<dbReference type="Proteomes" id="UP000242447">
    <property type="component" value="Chromosome"/>
</dbReference>
<dbReference type="RefSeq" id="WP_198167861.1">
    <property type="nucleotide sequence ID" value="NZ_CP019937.1"/>
</dbReference>
<dbReference type="Gene3D" id="3.90.550.10">
    <property type="entry name" value="Spore Coat Polysaccharide Biosynthesis Protein SpsA, Chain A"/>
    <property type="match status" value="1"/>
</dbReference>
<dbReference type="SUPFAM" id="SSF53448">
    <property type="entry name" value="Nucleotide-diphospho-sugar transferases"/>
    <property type="match status" value="1"/>
</dbReference>
<dbReference type="AlphaFoldDB" id="A0A1W6NW82"/>
<dbReference type="KEGG" id="kro:BVG79_00104"/>
<sequence length="271" mass="30505">MRGVIYVATGAGYRDLAVASATSLRAHEPHLQIDIFTDDLSDPALAIFDQVHLVDNPEPRSKLLYMQKTRFDHTLFLDADTLVVAPLGDVFDLLQQFDMALAHEVRRNGTLVNEGLEEQTPRAFSQLNSGVLLYRRTPAVLAFLAEWHQRFKAAGVPRDQIILKDMLWRTDLRYYVLPPEFNLRRVTELDAIEPLDMAPTVLHSHRLMDHMRAGAPRISDPAALMRAERAMLVQEWRDAGAPLTEDDDALARFRAARPAGALPPLRPAGDK</sequence>
<evidence type="ECO:0000313" key="1">
    <source>
        <dbReference type="EMBL" id="ARO13464.1"/>
    </source>
</evidence>